<evidence type="ECO:0000256" key="6">
    <source>
        <dbReference type="SAM" id="SignalP"/>
    </source>
</evidence>
<keyword evidence="6" id="KW-0732">Signal</keyword>
<organism evidence="8 9">
    <name type="scientific">Tectimicrobiota bacterium</name>
    <dbReference type="NCBI Taxonomy" id="2528274"/>
    <lineage>
        <taxon>Bacteria</taxon>
        <taxon>Pseudomonadati</taxon>
        <taxon>Nitrospinota/Tectimicrobiota group</taxon>
        <taxon>Candidatus Tectimicrobiota</taxon>
    </lineage>
</organism>
<evidence type="ECO:0000313" key="8">
    <source>
        <dbReference type="EMBL" id="MBI4251043.1"/>
    </source>
</evidence>
<feature type="chain" id="PRO_5037365840" evidence="6">
    <location>
        <begin position="25"/>
        <end position="155"/>
    </location>
</feature>
<sequence>MKISGLSLLAASVLLLGPMGRPGAQGQPARPTAEQNFLWYCIQCHGPRGDGKGVNNTAKLPVSPRNLTDGRDMAQFSDEDMTRTITRGGGASDLSPIMPPWGNTLSAEDIRDLVAHVRKLCQCQFDPKAKERFLREQGKMPAQSQALDPMKETSR</sequence>
<comment type="caution">
    <text evidence="8">The sequence shown here is derived from an EMBL/GenBank/DDBJ whole genome shotgun (WGS) entry which is preliminary data.</text>
</comment>
<gene>
    <name evidence="8" type="ORF">HY618_01155</name>
</gene>
<keyword evidence="2 4" id="KW-0479">Metal-binding</keyword>
<evidence type="ECO:0000259" key="7">
    <source>
        <dbReference type="PROSITE" id="PS51007"/>
    </source>
</evidence>
<dbReference type="EMBL" id="JACQRX010000050">
    <property type="protein sequence ID" value="MBI4251043.1"/>
    <property type="molecule type" value="Genomic_DNA"/>
</dbReference>
<feature type="domain" description="Cytochrome c" evidence="7">
    <location>
        <begin position="28"/>
        <end position="121"/>
    </location>
</feature>
<dbReference type="Proteomes" id="UP000752292">
    <property type="component" value="Unassembled WGS sequence"/>
</dbReference>
<keyword evidence="3 4" id="KW-0408">Iron</keyword>
<dbReference type="AlphaFoldDB" id="A0A932ZSW3"/>
<evidence type="ECO:0000313" key="9">
    <source>
        <dbReference type="Proteomes" id="UP000752292"/>
    </source>
</evidence>
<feature type="region of interest" description="Disordered" evidence="5">
    <location>
        <begin position="132"/>
        <end position="155"/>
    </location>
</feature>
<keyword evidence="1 4" id="KW-0349">Heme</keyword>
<dbReference type="Gene3D" id="1.10.760.10">
    <property type="entry name" value="Cytochrome c-like domain"/>
    <property type="match status" value="1"/>
</dbReference>
<evidence type="ECO:0000256" key="1">
    <source>
        <dbReference type="ARBA" id="ARBA00022617"/>
    </source>
</evidence>
<name>A0A932ZSW3_UNCTE</name>
<dbReference type="Pfam" id="PF13442">
    <property type="entry name" value="Cytochrome_CBB3"/>
    <property type="match status" value="1"/>
</dbReference>
<dbReference type="GO" id="GO:0046872">
    <property type="term" value="F:metal ion binding"/>
    <property type="evidence" value="ECO:0007669"/>
    <property type="project" value="UniProtKB-KW"/>
</dbReference>
<dbReference type="GO" id="GO:0020037">
    <property type="term" value="F:heme binding"/>
    <property type="evidence" value="ECO:0007669"/>
    <property type="project" value="InterPro"/>
</dbReference>
<reference evidence="8" key="1">
    <citation type="submission" date="2020-07" db="EMBL/GenBank/DDBJ databases">
        <title>Huge and variable diversity of episymbiotic CPR bacteria and DPANN archaea in groundwater ecosystems.</title>
        <authorList>
            <person name="He C.Y."/>
            <person name="Keren R."/>
            <person name="Whittaker M."/>
            <person name="Farag I.F."/>
            <person name="Doudna J."/>
            <person name="Cate J.H.D."/>
            <person name="Banfield J.F."/>
        </authorList>
    </citation>
    <scope>NUCLEOTIDE SEQUENCE</scope>
    <source>
        <strain evidence="8">NC_groundwater_1370_Ag_S-0.2um_69_93</strain>
    </source>
</reference>
<evidence type="ECO:0000256" key="5">
    <source>
        <dbReference type="SAM" id="MobiDB-lite"/>
    </source>
</evidence>
<proteinExistence type="predicted"/>
<evidence type="ECO:0000256" key="2">
    <source>
        <dbReference type="ARBA" id="ARBA00022723"/>
    </source>
</evidence>
<evidence type="ECO:0000256" key="3">
    <source>
        <dbReference type="ARBA" id="ARBA00023004"/>
    </source>
</evidence>
<accession>A0A932ZSW3</accession>
<feature type="signal peptide" evidence="6">
    <location>
        <begin position="1"/>
        <end position="24"/>
    </location>
</feature>
<evidence type="ECO:0000256" key="4">
    <source>
        <dbReference type="PROSITE-ProRule" id="PRU00433"/>
    </source>
</evidence>
<dbReference type="PROSITE" id="PS51007">
    <property type="entry name" value="CYTC"/>
    <property type="match status" value="1"/>
</dbReference>
<dbReference type="GO" id="GO:0009055">
    <property type="term" value="F:electron transfer activity"/>
    <property type="evidence" value="ECO:0007669"/>
    <property type="project" value="InterPro"/>
</dbReference>
<dbReference type="SUPFAM" id="SSF46626">
    <property type="entry name" value="Cytochrome c"/>
    <property type="match status" value="1"/>
</dbReference>
<dbReference type="InterPro" id="IPR036909">
    <property type="entry name" value="Cyt_c-like_dom_sf"/>
</dbReference>
<protein>
    <submittedName>
        <fullName evidence="8">Cytochrome c</fullName>
    </submittedName>
</protein>
<dbReference type="InterPro" id="IPR009056">
    <property type="entry name" value="Cyt_c-like_dom"/>
</dbReference>